<dbReference type="Pfam" id="PF09557">
    <property type="entry name" value="DUF2382"/>
    <property type="match status" value="1"/>
</dbReference>
<dbReference type="Proteomes" id="UP000298763">
    <property type="component" value="Chromosome"/>
</dbReference>
<dbReference type="OrthoDB" id="581516at2"/>
<proteinExistence type="predicted"/>
<evidence type="ECO:0000259" key="2">
    <source>
        <dbReference type="Pfam" id="PF09557"/>
    </source>
</evidence>
<evidence type="ECO:0000313" key="5">
    <source>
        <dbReference type="Proteomes" id="UP000298763"/>
    </source>
</evidence>
<dbReference type="PANTHER" id="PTHR38463">
    <property type="entry name" value="STRESS RESPONSE PROTEIN YSNF"/>
    <property type="match status" value="1"/>
</dbReference>
<organism evidence="3 6">
    <name type="scientific">Pseudoduganella umbonata</name>
    <dbReference type="NCBI Taxonomy" id="864828"/>
    <lineage>
        <taxon>Bacteria</taxon>
        <taxon>Pseudomonadati</taxon>
        <taxon>Pseudomonadota</taxon>
        <taxon>Betaproteobacteria</taxon>
        <taxon>Burkholderiales</taxon>
        <taxon>Oxalobacteraceae</taxon>
        <taxon>Telluria group</taxon>
        <taxon>Pseudoduganella</taxon>
    </lineage>
</organism>
<dbReference type="PANTHER" id="PTHR38463:SF1">
    <property type="entry name" value="STRESS RESPONSE PROTEIN YSNF"/>
    <property type="match status" value="1"/>
</dbReference>
<evidence type="ECO:0000256" key="1">
    <source>
        <dbReference type="SAM" id="MobiDB-lite"/>
    </source>
</evidence>
<evidence type="ECO:0000313" key="6">
    <source>
        <dbReference type="Proteomes" id="UP000584325"/>
    </source>
</evidence>
<feature type="domain" description="DUF2382" evidence="2">
    <location>
        <begin position="207"/>
        <end position="317"/>
    </location>
</feature>
<gene>
    <name evidence="4" type="ORF">FCL38_04010</name>
    <name evidence="3" type="ORF">FHS02_000400</name>
</gene>
<name>A0A4P8HMV0_9BURK</name>
<accession>A0A4P8HMV0</accession>
<feature type="compositionally biased region" description="Polar residues" evidence="1">
    <location>
        <begin position="138"/>
        <end position="149"/>
    </location>
</feature>
<dbReference type="EMBL" id="CP040017">
    <property type="protein sequence ID" value="QCP09678.1"/>
    <property type="molecule type" value="Genomic_DNA"/>
</dbReference>
<dbReference type="InterPro" id="IPR052967">
    <property type="entry name" value="Stress_Response_Assoc"/>
</dbReference>
<dbReference type="InterPro" id="IPR019060">
    <property type="entry name" value="DUF2382"/>
</dbReference>
<evidence type="ECO:0000313" key="4">
    <source>
        <dbReference type="EMBL" id="QCP09678.1"/>
    </source>
</evidence>
<dbReference type="RefSeq" id="WP_137312565.1">
    <property type="nucleotide sequence ID" value="NZ_CP040017.1"/>
</dbReference>
<evidence type="ECO:0000313" key="3">
    <source>
        <dbReference type="EMBL" id="MBB3219613.1"/>
    </source>
</evidence>
<feature type="compositionally biased region" description="Low complexity" evidence="1">
    <location>
        <begin position="24"/>
        <end position="69"/>
    </location>
</feature>
<feature type="region of interest" description="Disordered" evidence="1">
    <location>
        <begin position="360"/>
        <end position="380"/>
    </location>
</feature>
<feature type="compositionally biased region" description="Polar residues" evidence="1">
    <location>
        <begin position="172"/>
        <end position="199"/>
    </location>
</feature>
<dbReference type="EMBL" id="JACHXS010000001">
    <property type="protein sequence ID" value="MBB3219613.1"/>
    <property type="molecule type" value="Genomic_DNA"/>
</dbReference>
<reference evidence="3 6" key="2">
    <citation type="submission" date="2020-08" db="EMBL/GenBank/DDBJ databases">
        <title>Genomic Encyclopedia of Type Strains, Phase III (KMG-III): the genomes of soil and plant-associated and newly described type strains.</title>
        <authorList>
            <person name="Whitman W."/>
        </authorList>
    </citation>
    <scope>NUCLEOTIDE SEQUENCE [LARGE SCALE GENOMIC DNA]</scope>
    <source>
        <strain evidence="3 6">CECT 7753</strain>
    </source>
</reference>
<protein>
    <submittedName>
        <fullName evidence="4">DUF2382 domain-containing protein</fullName>
    </submittedName>
    <submittedName>
        <fullName evidence="3">Uncharacterized protein (TIGR02271 family)</fullName>
    </submittedName>
</protein>
<feature type="region of interest" description="Disordered" evidence="1">
    <location>
        <begin position="138"/>
        <end position="199"/>
    </location>
</feature>
<reference evidence="4 5" key="1">
    <citation type="submission" date="2019-05" db="EMBL/GenBank/DDBJ databases">
        <title>Draft Genome Sequences of Six Type Strains of the Genus Massilia.</title>
        <authorList>
            <person name="Miess H."/>
            <person name="Frediansyhah A."/>
            <person name="Gross H."/>
        </authorList>
    </citation>
    <scope>NUCLEOTIDE SEQUENCE [LARGE SCALE GENOMIC DNA]</scope>
    <source>
        <strain evidence="4 5">DSMZ 26121</strain>
    </source>
</reference>
<keyword evidence="5" id="KW-1185">Reference proteome</keyword>
<dbReference type="AlphaFoldDB" id="A0A4P8HMV0"/>
<sequence length="404" mass="43585">MSHTLAAVFDNRADAERARDELVSSGIGSGSINLSSTASSTADASSTGSTGASASSLSSSSSSSSSATGEHSIGDSIKNFFGNMFGDDDDDRHVYGEALNRGNVLLTVTATSQDEVERAADIVEQFGPIDIDEQRSQWEASGWNPSSARTGGGALLGASQQSSSLRDDSLQGTTVSGTQGVNYPSGSQQGYSDTGSLQRAGTDEQVIPVMQEELKVGKRVVQRGGVRIYQRLVETPVNESVSLREEHVNVERTPVDRPIDPSQVGAFQETSFELRESAEEAVVQKTARVVEEVRVGKEVTQRTDQISDTVRHTEVNVEQLGSTDDEDYYRSHWTSNFASAGGTYDDFAPAYRYGSAMRGSGGYTGKSWDESEPGLRSSWESRYPESTWEKAKAAVRHGWERITQ</sequence>
<dbReference type="Proteomes" id="UP000584325">
    <property type="component" value="Unassembled WGS sequence"/>
</dbReference>
<feature type="region of interest" description="Disordered" evidence="1">
    <location>
        <begin position="17"/>
        <end position="71"/>
    </location>
</feature>